<reference evidence="5 6" key="1">
    <citation type="submission" date="2023-05" db="EMBL/GenBank/DDBJ databases">
        <title>Metabolic capabilities are highly conserved among human nasal-associated Corynebacterium species in pangenomic analyses.</title>
        <authorList>
            <person name="Tran T.H."/>
            <person name="Roberts A.Q."/>
            <person name="Escapa I.F."/>
            <person name="Gao W."/>
            <person name="Conlan S."/>
            <person name="Kong H."/>
            <person name="Segre J.A."/>
            <person name="Kelly M.S."/>
            <person name="Lemon K.P."/>
        </authorList>
    </citation>
    <scope>NUCLEOTIDE SEQUENCE [LARGE SCALE GENOMIC DNA]</scope>
    <source>
        <strain evidence="5 6">KPL3802</strain>
    </source>
</reference>
<comment type="similarity">
    <text evidence="1">Belongs to the 'GDXG' lipolytic enzyme family.</text>
</comment>
<dbReference type="EMBL" id="JASNUO010000002">
    <property type="protein sequence ID" value="MDK4246839.1"/>
    <property type="molecule type" value="Genomic_DNA"/>
</dbReference>
<dbReference type="InterPro" id="IPR013094">
    <property type="entry name" value="AB_hydrolase_3"/>
</dbReference>
<evidence type="ECO:0000313" key="6">
    <source>
        <dbReference type="Proteomes" id="UP001239414"/>
    </source>
</evidence>
<evidence type="ECO:0000256" key="2">
    <source>
        <dbReference type="ARBA" id="ARBA00022801"/>
    </source>
</evidence>
<sequence length="274" mass="29678">MDVARPKWRPVDIEELSCSFEDQAFRARVITPRGDGTSAEPRPVVMWIHGGGHLLGGPAMHDPQTSLFASELGAIVIAPRYHKSTQEPFPADLEECYAALRWMQENGELLGADTSRIAVAGDSAGGGLAAGLAQRTVDEGHSIRALGLVYPMLDHRTIAKEGAVGQFICPPNLNRGAWDMYLGKDHLRTPLPPYASPATRSDHSGMPPTWIGVGDIDLFHDESVAFATALQNAGVETTLDVYAGAYHGFDQVRPRAPQSRRMLADLIDHLGSHL</sequence>
<evidence type="ECO:0000256" key="3">
    <source>
        <dbReference type="PROSITE-ProRule" id="PRU10038"/>
    </source>
</evidence>
<comment type="caution">
    <text evidence="5">The sequence shown here is derived from an EMBL/GenBank/DDBJ whole genome shotgun (WGS) entry which is preliminary data.</text>
</comment>
<dbReference type="Gene3D" id="3.40.50.1820">
    <property type="entry name" value="alpha/beta hydrolase"/>
    <property type="match status" value="1"/>
</dbReference>
<protein>
    <submittedName>
        <fullName evidence="5">Alpha/beta hydrolase fold domain-containing protein</fullName>
    </submittedName>
</protein>
<dbReference type="SUPFAM" id="SSF53474">
    <property type="entry name" value="alpha/beta-Hydrolases"/>
    <property type="match status" value="1"/>
</dbReference>
<dbReference type="Proteomes" id="UP001239414">
    <property type="component" value="Unassembled WGS sequence"/>
</dbReference>
<feature type="active site" evidence="3">
    <location>
        <position position="123"/>
    </location>
</feature>
<dbReference type="RefSeq" id="WP_244262131.1">
    <property type="nucleotide sequence ID" value="NZ_CP046605.1"/>
</dbReference>
<accession>A0ABT7FMM6</accession>
<keyword evidence="2 5" id="KW-0378">Hydrolase</keyword>
<evidence type="ECO:0000256" key="1">
    <source>
        <dbReference type="ARBA" id="ARBA00010515"/>
    </source>
</evidence>
<dbReference type="Pfam" id="PF07859">
    <property type="entry name" value="Abhydrolase_3"/>
    <property type="match status" value="1"/>
</dbReference>
<dbReference type="GO" id="GO:0016787">
    <property type="term" value="F:hydrolase activity"/>
    <property type="evidence" value="ECO:0007669"/>
    <property type="project" value="UniProtKB-KW"/>
</dbReference>
<name>A0ABT7FMM6_9CORY</name>
<dbReference type="InterPro" id="IPR033140">
    <property type="entry name" value="Lipase_GDXG_put_SER_AS"/>
</dbReference>
<dbReference type="GeneID" id="81674611"/>
<dbReference type="InterPro" id="IPR050300">
    <property type="entry name" value="GDXG_lipolytic_enzyme"/>
</dbReference>
<dbReference type="PROSITE" id="PS01174">
    <property type="entry name" value="LIPASE_GDXG_SER"/>
    <property type="match status" value="1"/>
</dbReference>
<evidence type="ECO:0000313" key="5">
    <source>
        <dbReference type="EMBL" id="MDK4246839.1"/>
    </source>
</evidence>
<organism evidence="5 6">
    <name type="scientific">Corynebacterium accolens</name>
    <dbReference type="NCBI Taxonomy" id="38284"/>
    <lineage>
        <taxon>Bacteria</taxon>
        <taxon>Bacillati</taxon>
        <taxon>Actinomycetota</taxon>
        <taxon>Actinomycetes</taxon>
        <taxon>Mycobacteriales</taxon>
        <taxon>Corynebacteriaceae</taxon>
        <taxon>Corynebacterium</taxon>
    </lineage>
</organism>
<dbReference type="PANTHER" id="PTHR48081">
    <property type="entry name" value="AB HYDROLASE SUPERFAMILY PROTEIN C4A8.06C"/>
    <property type="match status" value="1"/>
</dbReference>
<keyword evidence="6" id="KW-1185">Reference proteome</keyword>
<gene>
    <name evidence="5" type="ORF">QPX34_02215</name>
</gene>
<dbReference type="InterPro" id="IPR029058">
    <property type="entry name" value="AB_hydrolase_fold"/>
</dbReference>
<evidence type="ECO:0000259" key="4">
    <source>
        <dbReference type="Pfam" id="PF07859"/>
    </source>
</evidence>
<proteinExistence type="inferred from homology"/>
<dbReference type="PANTHER" id="PTHR48081:SF8">
    <property type="entry name" value="ALPHA_BETA HYDROLASE FOLD-3 DOMAIN-CONTAINING PROTEIN-RELATED"/>
    <property type="match status" value="1"/>
</dbReference>
<feature type="domain" description="Alpha/beta hydrolase fold-3" evidence="4">
    <location>
        <begin position="45"/>
        <end position="249"/>
    </location>
</feature>